<gene>
    <name evidence="2" type="ORF">SAMN04488108_1336</name>
</gene>
<sequence>MKLLLKINGDYFMWMAQNDDYLVQVNSLTIINSLLAFFKIIQNFILLQFSINQICKKIFP</sequence>
<dbReference type="STRING" id="1073327.SAMN04488108_1336"/>
<proteinExistence type="predicted"/>
<dbReference type="Proteomes" id="UP000184609">
    <property type="component" value="Unassembled WGS sequence"/>
</dbReference>
<organism evidence="2 3">
    <name type="scientific">Algoriphagus zhangzhouensis</name>
    <dbReference type="NCBI Taxonomy" id="1073327"/>
    <lineage>
        <taxon>Bacteria</taxon>
        <taxon>Pseudomonadati</taxon>
        <taxon>Bacteroidota</taxon>
        <taxon>Cytophagia</taxon>
        <taxon>Cytophagales</taxon>
        <taxon>Cyclobacteriaceae</taxon>
        <taxon>Algoriphagus</taxon>
    </lineage>
</organism>
<keyword evidence="1" id="KW-0812">Transmembrane</keyword>
<evidence type="ECO:0000256" key="1">
    <source>
        <dbReference type="SAM" id="Phobius"/>
    </source>
</evidence>
<dbReference type="EMBL" id="FRXN01000002">
    <property type="protein sequence ID" value="SHO61429.1"/>
    <property type="molecule type" value="Genomic_DNA"/>
</dbReference>
<reference evidence="3" key="1">
    <citation type="submission" date="2016-12" db="EMBL/GenBank/DDBJ databases">
        <authorList>
            <person name="Varghese N."/>
            <person name="Submissions S."/>
        </authorList>
    </citation>
    <scope>NUCLEOTIDE SEQUENCE [LARGE SCALE GENOMIC DNA]</scope>
    <source>
        <strain evidence="3">DSM 25035</strain>
    </source>
</reference>
<protein>
    <submittedName>
        <fullName evidence="2">Uncharacterized protein</fullName>
    </submittedName>
</protein>
<accession>A0A1M7Z9E4</accession>
<evidence type="ECO:0000313" key="2">
    <source>
        <dbReference type="EMBL" id="SHO61429.1"/>
    </source>
</evidence>
<keyword evidence="3" id="KW-1185">Reference proteome</keyword>
<feature type="transmembrane region" description="Helical" evidence="1">
    <location>
        <begin position="21"/>
        <end position="41"/>
    </location>
</feature>
<name>A0A1M7Z9E4_9BACT</name>
<dbReference type="AlphaFoldDB" id="A0A1M7Z9E4"/>
<evidence type="ECO:0000313" key="3">
    <source>
        <dbReference type="Proteomes" id="UP000184609"/>
    </source>
</evidence>
<keyword evidence="1" id="KW-1133">Transmembrane helix</keyword>
<keyword evidence="1" id="KW-0472">Membrane</keyword>